<feature type="transmembrane region" description="Helical" evidence="8">
    <location>
        <begin position="490"/>
        <end position="509"/>
    </location>
</feature>
<name>A0ABR1Z4W4_9PEZI</name>
<keyword evidence="3" id="KW-0813">Transport</keyword>
<feature type="region of interest" description="Disordered" evidence="7">
    <location>
        <begin position="1"/>
        <end position="33"/>
    </location>
</feature>
<dbReference type="Pfam" id="PF00083">
    <property type="entry name" value="Sugar_tr"/>
    <property type="match status" value="1"/>
</dbReference>
<evidence type="ECO:0000256" key="7">
    <source>
        <dbReference type="SAM" id="MobiDB-lite"/>
    </source>
</evidence>
<dbReference type="InterPro" id="IPR020846">
    <property type="entry name" value="MFS_dom"/>
</dbReference>
<dbReference type="InterPro" id="IPR050814">
    <property type="entry name" value="Myo-inositol_Transporter"/>
</dbReference>
<reference evidence="10 11" key="1">
    <citation type="submission" date="2024-04" db="EMBL/GenBank/DDBJ databases">
        <title>Phyllosticta paracitricarpa is synonymous to the EU quarantine fungus P. citricarpa based on phylogenomic analyses.</title>
        <authorList>
            <consortium name="Lawrence Berkeley National Laboratory"/>
            <person name="Van Ingen-Buijs V.A."/>
            <person name="Van Westerhoven A.C."/>
            <person name="Haridas S."/>
            <person name="Skiadas P."/>
            <person name="Martin F."/>
            <person name="Groenewald J.Z."/>
            <person name="Crous P.W."/>
            <person name="Seidl M.F."/>
        </authorList>
    </citation>
    <scope>NUCLEOTIDE SEQUENCE [LARGE SCALE GENOMIC DNA]</scope>
    <source>
        <strain evidence="10 11">CBS 123374</strain>
    </source>
</reference>
<feature type="transmembrane region" description="Helical" evidence="8">
    <location>
        <begin position="461"/>
        <end position="484"/>
    </location>
</feature>
<comment type="subcellular location">
    <subcellularLocation>
        <location evidence="1">Membrane</location>
        <topology evidence="1">Multi-pass membrane protein</topology>
    </subcellularLocation>
</comment>
<feature type="transmembrane region" description="Helical" evidence="8">
    <location>
        <begin position="432"/>
        <end position="454"/>
    </location>
</feature>
<evidence type="ECO:0000256" key="3">
    <source>
        <dbReference type="ARBA" id="ARBA00022448"/>
    </source>
</evidence>
<keyword evidence="11" id="KW-1185">Reference proteome</keyword>
<dbReference type="PROSITE" id="PS50850">
    <property type="entry name" value="MFS"/>
    <property type="match status" value="1"/>
</dbReference>
<feature type="transmembrane region" description="Helical" evidence="8">
    <location>
        <begin position="297"/>
        <end position="318"/>
    </location>
</feature>
<feature type="region of interest" description="Disordered" evidence="7">
    <location>
        <begin position="646"/>
        <end position="677"/>
    </location>
</feature>
<evidence type="ECO:0000256" key="4">
    <source>
        <dbReference type="ARBA" id="ARBA00022692"/>
    </source>
</evidence>
<feature type="compositionally biased region" description="Basic and acidic residues" evidence="7">
    <location>
        <begin position="646"/>
        <end position="659"/>
    </location>
</feature>
<keyword evidence="5 8" id="KW-1133">Transmembrane helix</keyword>
<feature type="compositionally biased region" description="Basic and acidic residues" evidence="7">
    <location>
        <begin position="668"/>
        <end position="677"/>
    </location>
</feature>
<proteinExistence type="inferred from homology"/>
<evidence type="ECO:0000256" key="6">
    <source>
        <dbReference type="ARBA" id="ARBA00023136"/>
    </source>
</evidence>
<dbReference type="SUPFAM" id="SSF103473">
    <property type="entry name" value="MFS general substrate transporter"/>
    <property type="match status" value="1"/>
</dbReference>
<accession>A0ABR1Z4W4</accession>
<keyword evidence="6 8" id="KW-0472">Membrane</keyword>
<keyword evidence="4 8" id="KW-0812">Transmembrane</keyword>
<feature type="compositionally biased region" description="Basic and acidic residues" evidence="7">
    <location>
        <begin position="1"/>
        <end position="19"/>
    </location>
</feature>
<evidence type="ECO:0000313" key="11">
    <source>
        <dbReference type="Proteomes" id="UP001492380"/>
    </source>
</evidence>
<dbReference type="InterPro" id="IPR003663">
    <property type="entry name" value="Sugar/inositol_transpt"/>
</dbReference>
<comment type="similarity">
    <text evidence="2">Belongs to the major facilitator superfamily. Sugar transporter (TC 2.A.1.1) family.</text>
</comment>
<dbReference type="Proteomes" id="UP001492380">
    <property type="component" value="Unassembled WGS sequence"/>
</dbReference>
<dbReference type="NCBIfam" id="TIGR00879">
    <property type="entry name" value="SP"/>
    <property type="match status" value="1"/>
</dbReference>
<evidence type="ECO:0000256" key="2">
    <source>
        <dbReference type="ARBA" id="ARBA00010992"/>
    </source>
</evidence>
<feature type="transmembrane region" description="Helical" evidence="8">
    <location>
        <begin position="267"/>
        <end position="285"/>
    </location>
</feature>
<evidence type="ECO:0000256" key="5">
    <source>
        <dbReference type="ARBA" id="ARBA00022989"/>
    </source>
</evidence>
<evidence type="ECO:0000259" key="9">
    <source>
        <dbReference type="PROSITE" id="PS50850"/>
    </source>
</evidence>
<comment type="caution">
    <text evidence="10">The sequence shown here is derived from an EMBL/GenBank/DDBJ whole genome shotgun (WGS) entry which is preliminary data.</text>
</comment>
<dbReference type="EMBL" id="JBBWRZ010000001">
    <property type="protein sequence ID" value="KAK8247418.1"/>
    <property type="molecule type" value="Genomic_DNA"/>
</dbReference>
<sequence length="677" mass="75506">MSSGEKHSSEGDVAYHEDAGINPKAETQRNMSVSTANMTAAERARRNANAKLANPLAGFTRAQLEKKGRDYALQHALAEPEDIRAFELGAVLAQNPTSYDRLGADVLTDQEMDILYKEFASKWSQPRTLYIVIVCCSICAAVQGMDETVVNGAQLFYTPQFGIDNGDERSTWLTGLVNSAPYLCCAFVGCWLTVPYNHWFGRRGTIFITCLFSAIACFWQGFVNTWWHMFIARFALGFGIGPKSATVPIYAAECTPPAIRGALVMQWQMWTAFGIMLGYVADLALYSVKDTSVATGLNWRLMMASAMLPAVVVCFFVFMCPESPRWYMANGRHAAAYQAMCRLRYSKLQAARDQFYMAELLKAEESMKIGQSKLLELVTVPRNRRAMLASEIVMFMQQTQGVLIRGQFCGVNVIAYYSSSIFQDSGFSAQSALAASLGFGIINFLFAIPAIYTIDTFGRRNLLLTTFPLMAIFLLFTGMCFFISQEGDSLKVRVGLIALGIYLFGIVYSPGEGPVPFTYSAEAYPLYVRAYGMSLATATTWFFNFVLSITWPSLQKAFKPQGAFGWYAAWNLVGFFLVLFFMPETKGKTLEELDQVFSVPTHKHAAYGGRQFFYFFRRYIFRQNVQPEVLYQMEDVEPIDGAHAEDLGADDMEIRRSSPSDKPGATAAERKSESAGS</sequence>
<feature type="transmembrane region" description="Helical" evidence="8">
    <location>
        <begin position="206"/>
        <end position="227"/>
    </location>
</feature>
<gene>
    <name evidence="10" type="ORF">HDK90DRAFT_462179</name>
</gene>
<evidence type="ECO:0000256" key="1">
    <source>
        <dbReference type="ARBA" id="ARBA00004141"/>
    </source>
</evidence>
<evidence type="ECO:0000313" key="10">
    <source>
        <dbReference type="EMBL" id="KAK8247418.1"/>
    </source>
</evidence>
<feature type="domain" description="Major facilitator superfamily (MFS) profile" evidence="9">
    <location>
        <begin position="132"/>
        <end position="586"/>
    </location>
</feature>
<dbReference type="PANTHER" id="PTHR48020:SF25">
    <property type="entry name" value="SUGAR TRANSPORTER, PUTATIVE (AFU_ORTHOLOGUE AFUA_7G05830)-RELATED"/>
    <property type="match status" value="1"/>
</dbReference>
<dbReference type="InterPro" id="IPR005828">
    <property type="entry name" value="MFS_sugar_transport-like"/>
</dbReference>
<feature type="transmembrane region" description="Helical" evidence="8">
    <location>
        <begin position="530"/>
        <end position="551"/>
    </location>
</feature>
<organism evidence="10 11">
    <name type="scientific">Phyllosticta capitalensis</name>
    <dbReference type="NCBI Taxonomy" id="121624"/>
    <lineage>
        <taxon>Eukaryota</taxon>
        <taxon>Fungi</taxon>
        <taxon>Dikarya</taxon>
        <taxon>Ascomycota</taxon>
        <taxon>Pezizomycotina</taxon>
        <taxon>Dothideomycetes</taxon>
        <taxon>Dothideomycetes incertae sedis</taxon>
        <taxon>Botryosphaeriales</taxon>
        <taxon>Phyllostictaceae</taxon>
        <taxon>Phyllosticta</taxon>
    </lineage>
</organism>
<protein>
    <recommendedName>
        <fullName evidence="9">Major facilitator superfamily (MFS) profile domain-containing protein</fullName>
    </recommendedName>
</protein>
<dbReference type="InterPro" id="IPR036259">
    <property type="entry name" value="MFS_trans_sf"/>
</dbReference>
<evidence type="ECO:0000256" key="8">
    <source>
        <dbReference type="SAM" id="Phobius"/>
    </source>
</evidence>
<dbReference type="PANTHER" id="PTHR48020">
    <property type="entry name" value="PROTON MYO-INOSITOL COTRANSPORTER"/>
    <property type="match status" value="1"/>
</dbReference>
<feature type="transmembrane region" description="Helical" evidence="8">
    <location>
        <begin position="172"/>
        <end position="194"/>
    </location>
</feature>
<dbReference type="PRINTS" id="PR00171">
    <property type="entry name" value="SUGRTRNSPORT"/>
</dbReference>
<dbReference type="Gene3D" id="1.20.1250.20">
    <property type="entry name" value="MFS general substrate transporter like domains"/>
    <property type="match status" value="1"/>
</dbReference>
<feature type="transmembrane region" description="Helical" evidence="8">
    <location>
        <begin position="563"/>
        <end position="582"/>
    </location>
</feature>